<dbReference type="EMBL" id="FLYE01000012">
    <property type="protein sequence ID" value="SCA56330.1"/>
    <property type="molecule type" value="Genomic_DNA"/>
</dbReference>
<accession>A0A1C3RGB9</accession>
<keyword evidence="3" id="KW-0597">Phosphoprotein</keyword>
<dbReference type="PROSITE" id="PS50110">
    <property type="entry name" value="RESPONSE_REGULATORY"/>
    <property type="match status" value="2"/>
</dbReference>
<dbReference type="InterPro" id="IPR011006">
    <property type="entry name" value="CheY-like_superfamily"/>
</dbReference>
<dbReference type="GO" id="GO:0043709">
    <property type="term" value="P:cell adhesion involved in single-species biofilm formation"/>
    <property type="evidence" value="ECO:0007669"/>
    <property type="project" value="TreeGrafter"/>
</dbReference>
<comment type="catalytic activity">
    <reaction evidence="2">
        <text>2 GTP = 3',3'-c-di-GMP + 2 diphosphate</text>
        <dbReference type="Rhea" id="RHEA:24898"/>
        <dbReference type="ChEBI" id="CHEBI:33019"/>
        <dbReference type="ChEBI" id="CHEBI:37565"/>
        <dbReference type="ChEBI" id="CHEBI:58805"/>
        <dbReference type="EC" id="2.7.7.65"/>
    </reaction>
</comment>
<dbReference type="GO" id="GO:0052621">
    <property type="term" value="F:diguanylate cyclase activity"/>
    <property type="evidence" value="ECO:0007669"/>
    <property type="project" value="UniProtKB-EC"/>
</dbReference>
<dbReference type="Gene3D" id="3.30.70.270">
    <property type="match status" value="1"/>
</dbReference>
<evidence type="ECO:0000313" key="7">
    <source>
        <dbReference type="Proteomes" id="UP000231658"/>
    </source>
</evidence>
<feature type="domain" description="Response regulatory" evidence="4">
    <location>
        <begin position="2"/>
        <end position="119"/>
    </location>
</feature>
<dbReference type="SUPFAM" id="SSF52172">
    <property type="entry name" value="CheY-like"/>
    <property type="match status" value="2"/>
</dbReference>
<feature type="domain" description="Response regulatory" evidence="4">
    <location>
        <begin position="127"/>
        <end position="244"/>
    </location>
</feature>
<dbReference type="CDD" id="cd01949">
    <property type="entry name" value="GGDEF"/>
    <property type="match status" value="1"/>
</dbReference>
<dbReference type="RefSeq" id="WP_069187002.1">
    <property type="nucleotide sequence ID" value="NZ_FLYE01000012.1"/>
</dbReference>
<dbReference type="PANTHER" id="PTHR45138">
    <property type="entry name" value="REGULATORY COMPONENTS OF SENSORY TRANSDUCTION SYSTEM"/>
    <property type="match status" value="1"/>
</dbReference>
<dbReference type="SMART" id="SM00448">
    <property type="entry name" value="REC"/>
    <property type="match status" value="1"/>
</dbReference>
<dbReference type="FunFam" id="3.30.70.270:FF:000001">
    <property type="entry name" value="Diguanylate cyclase domain protein"/>
    <property type="match status" value="1"/>
</dbReference>
<comment type="caution">
    <text evidence="3">Lacks conserved residue(s) required for the propagation of feature annotation.</text>
</comment>
<reference evidence="6 7" key="1">
    <citation type="submission" date="2016-07" db="EMBL/GenBank/DDBJ databases">
        <authorList>
            <person name="Lefevre C.T."/>
        </authorList>
    </citation>
    <scope>NUCLEOTIDE SEQUENCE [LARGE SCALE GENOMIC DNA]</scope>
    <source>
        <strain evidence="6">PR1</strain>
    </source>
</reference>
<evidence type="ECO:0000256" key="2">
    <source>
        <dbReference type="ARBA" id="ARBA00034247"/>
    </source>
</evidence>
<gene>
    <name evidence="6" type="ORF">MTBPR1_20178</name>
</gene>
<dbReference type="STRING" id="1867952.MTBPR1_20178"/>
<evidence type="ECO:0000313" key="6">
    <source>
        <dbReference type="EMBL" id="SCA56330.1"/>
    </source>
</evidence>
<dbReference type="Proteomes" id="UP000231658">
    <property type="component" value="Unassembled WGS sequence"/>
</dbReference>
<sequence>MNILLVESSRTVAFMVMAELSKTVDAEINWAQTTEQALMFIEENGIGFYKFAISGLTLSDSIKGDIIEKVTEYQIPTIIFTASFDLMVREKLLKIPGVVDYVVKESPSAFRYLSNLVYRLTENKKLKALVVEEVRSVRLYITELLRQYEFSVLEASSGEEALKTIEENEDIHLVVTDYAMSPMDGFELTKRIRNTHSKEEIAIIGLSESNEQALSARFIKTGANDFLIKPFQPEEFFCRVTQNIELIEKTQKLVDGAMKDFLTGVYNRRYFLDQGTENLERMAYEGKNVWVSILDIDHFKSVNDMFGHDVGDEVLQSVSKQLQESTRQSDVLARLGGEEFGIIFEDIELKNLERLLERIRARIEMRPYKSLKERRNITASFGCVKLRKGENLGDGLKRADQLLYQAKETGRNKVIIGE</sequence>
<keyword evidence="7" id="KW-1185">Reference proteome</keyword>
<dbReference type="InterPro" id="IPR050469">
    <property type="entry name" value="Diguanylate_Cyclase"/>
</dbReference>
<name>A0A1C3RGB9_9PROT</name>
<dbReference type="InterPro" id="IPR000160">
    <property type="entry name" value="GGDEF_dom"/>
</dbReference>
<dbReference type="AlphaFoldDB" id="A0A1C3RGB9"/>
<feature type="domain" description="GGDEF" evidence="5">
    <location>
        <begin position="287"/>
        <end position="418"/>
    </location>
</feature>
<dbReference type="SUPFAM" id="SSF55073">
    <property type="entry name" value="Nucleotide cyclase"/>
    <property type="match status" value="1"/>
</dbReference>
<feature type="modified residue" description="4-aspartylphosphate" evidence="3">
    <location>
        <position position="177"/>
    </location>
</feature>
<evidence type="ECO:0000259" key="5">
    <source>
        <dbReference type="PROSITE" id="PS50887"/>
    </source>
</evidence>
<evidence type="ECO:0000259" key="4">
    <source>
        <dbReference type="PROSITE" id="PS50110"/>
    </source>
</evidence>
<dbReference type="InterPro" id="IPR001789">
    <property type="entry name" value="Sig_transdc_resp-reg_receiver"/>
</dbReference>
<dbReference type="Gene3D" id="3.40.50.2300">
    <property type="match status" value="2"/>
</dbReference>
<dbReference type="OrthoDB" id="9812260at2"/>
<dbReference type="PROSITE" id="PS50887">
    <property type="entry name" value="GGDEF"/>
    <property type="match status" value="1"/>
</dbReference>
<dbReference type="InterPro" id="IPR029787">
    <property type="entry name" value="Nucleotide_cyclase"/>
</dbReference>
<evidence type="ECO:0000256" key="3">
    <source>
        <dbReference type="PROSITE-ProRule" id="PRU00169"/>
    </source>
</evidence>
<proteinExistence type="predicted"/>
<organism evidence="6 7">
    <name type="scientific">Candidatus Terasakiella magnetica</name>
    <dbReference type="NCBI Taxonomy" id="1867952"/>
    <lineage>
        <taxon>Bacteria</taxon>
        <taxon>Pseudomonadati</taxon>
        <taxon>Pseudomonadota</taxon>
        <taxon>Alphaproteobacteria</taxon>
        <taxon>Rhodospirillales</taxon>
        <taxon>Terasakiellaceae</taxon>
        <taxon>Terasakiella</taxon>
    </lineage>
</organism>
<dbReference type="InterPro" id="IPR043128">
    <property type="entry name" value="Rev_trsase/Diguanyl_cyclase"/>
</dbReference>
<dbReference type="EC" id="2.7.7.65" evidence="1"/>
<dbReference type="PANTHER" id="PTHR45138:SF9">
    <property type="entry name" value="DIGUANYLATE CYCLASE DGCM-RELATED"/>
    <property type="match status" value="1"/>
</dbReference>
<dbReference type="NCBIfam" id="TIGR00254">
    <property type="entry name" value="GGDEF"/>
    <property type="match status" value="1"/>
</dbReference>
<protein>
    <recommendedName>
        <fullName evidence="1">diguanylate cyclase</fullName>
        <ecNumber evidence="1">2.7.7.65</ecNumber>
    </recommendedName>
</protein>
<evidence type="ECO:0000256" key="1">
    <source>
        <dbReference type="ARBA" id="ARBA00012528"/>
    </source>
</evidence>
<dbReference type="GO" id="GO:1902201">
    <property type="term" value="P:negative regulation of bacterial-type flagellum-dependent cell motility"/>
    <property type="evidence" value="ECO:0007669"/>
    <property type="project" value="TreeGrafter"/>
</dbReference>
<dbReference type="Pfam" id="PF00072">
    <property type="entry name" value="Response_reg"/>
    <property type="match status" value="1"/>
</dbReference>
<dbReference type="SMART" id="SM00267">
    <property type="entry name" value="GGDEF"/>
    <property type="match status" value="1"/>
</dbReference>
<dbReference type="Pfam" id="PF00990">
    <property type="entry name" value="GGDEF"/>
    <property type="match status" value="1"/>
</dbReference>
<dbReference type="GO" id="GO:0005886">
    <property type="term" value="C:plasma membrane"/>
    <property type="evidence" value="ECO:0007669"/>
    <property type="project" value="TreeGrafter"/>
</dbReference>
<dbReference type="GO" id="GO:0000160">
    <property type="term" value="P:phosphorelay signal transduction system"/>
    <property type="evidence" value="ECO:0007669"/>
    <property type="project" value="InterPro"/>
</dbReference>